<dbReference type="Gene3D" id="3.40.630.30">
    <property type="match status" value="1"/>
</dbReference>
<sequence length="176" mass="20294">MEVLIRQENKNDYESVFRLIEKAFKDLEYSDHNEQFLVERLRKSEGFIPQLSIVAEVGGQIVGHILFTKLQIVNELNVFESLALAPVSVLPEFQGKEIGSKLILYGHEQAERLGYESVVLLGHEGYYPRFGYERCEKYNIKMPFDVPAENCMVIPLVKDGLKKVYGKVVYPDVFFQ</sequence>
<keyword evidence="3" id="KW-1185">Reference proteome</keyword>
<protein>
    <submittedName>
        <fullName evidence="2">N-acetyltransferase</fullName>
    </submittedName>
</protein>
<dbReference type="Proteomes" id="UP000663440">
    <property type="component" value="Chromosome"/>
</dbReference>
<name>A0ABX7QHD4_9FLAO</name>
<dbReference type="InterPro" id="IPR000182">
    <property type="entry name" value="GNAT_dom"/>
</dbReference>
<feature type="domain" description="N-acetyltransferase" evidence="1">
    <location>
        <begin position="3"/>
        <end position="147"/>
    </location>
</feature>
<gene>
    <name evidence="2" type="ORF">J0383_04010</name>
</gene>
<dbReference type="PROSITE" id="PS51186">
    <property type="entry name" value="GNAT"/>
    <property type="match status" value="1"/>
</dbReference>
<organism evidence="2 3">
    <name type="scientific">Flavobacterium endoglycinae</name>
    <dbReference type="NCBI Taxonomy" id="2816357"/>
    <lineage>
        <taxon>Bacteria</taxon>
        <taxon>Pseudomonadati</taxon>
        <taxon>Bacteroidota</taxon>
        <taxon>Flavobacteriia</taxon>
        <taxon>Flavobacteriales</taxon>
        <taxon>Flavobacteriaceae</taxon>
        <taxon>Flavobacterium</taxon>
    </lineage>
</organism>
<evidence type="ECO:0000259" key="1">
    <source>
        <dbReference type="PROSITE" id="PS51186"/>
    </source>
</evidence>
<evidence type="ECO:0000313" key="3">
    <source>
        <dbReference type="Proteomes" id="UP000663440"/>
    </source>
</evidence>
<dbReference type="CDD" id="cd04301">
    <property type="entry name" value="NAT_SF"/>
    <property type="match status" value="1"/>
</dbReference>
<dbReference type="SUPFAM" id="SSF55729">
    <property type="entry name" value="Acyl-CoA N-acyltransferases (Nat)"/>
    <property type="match status" value="1"/>
</dbReference>
<dbReference type="EMBL" id="CP071448">
    <property type="protein sequence ID" value="QSW89988.1"/>
    <property type="molecule type" value="Genomic_DNA"/>
</dbReference>
<evidence type="ECO:0000313" key="2">
    <source>
        <dbReference type="EMBL" id="QSW89988.1"/>
    </source>
</evidence>
<reference evidence="2 3" key="1">
    <citation type="submission" date="2021-03" db="EMBL/GenBank/DDBJ databases">
        <title>Flavobacterium kribbensis sp. nov, an endophytic bacteria, isolated from soybean.</title>
        <authorList>
            <person name="Lee J."/>
            <person name="Seo J."/>
        </authorList>
    </citation>
    <scope>NUCLEOTIDE SEQUENCE [LARGE SCALE GENOMIC DNA]</scope>
    <source>
        <strain evidence="2 3">BB8</strain>
    </source>
</reference>
<dbReference type="RefSeq" id="WP_207297162.1">
    <property type="nucleotide sequence ID" value="NZ_CP071448.1"/>
</dbReference>
<accession>A0ABX7QHD4</accession>
<dbReference type="InterPro" id="IPR016181">
    <property type="entry name" value="Acyl_CoA_acyltransferase"/>
</dbReference>
<proteinExistence type="predicted"/>
<dbReference type="Pfam" id="PF13527">
    <property type="entry name" value="Acetyltransf_9"/>
    <property type="match status" value="1"/>
</dbReference>